<dbReference type="GO" id="GO:0022857">
    <property type="term" value="F:transmembrane transporter activity"/>
    <property type="evidence" value="ECO:0007669"/>
    <property type="project" value="InterPro"/>
</dbReference>
<gene>
    <name evidence="8" type="ORF">C8J55DRAFT_436561</name>
</gene>
<evidence type="ECO:0000256" key="1">
    <source>
        <dbReference type="ARBA" id="ARBA00004141"/>
    </source>
</evidence>
<evidence type="ECO:0000313" key="8">
    <source>
        <dbReference type="EMBL" id="KAJ4469962.1"/>
    </source>
</evidence>
<evidence type="ECO:0000313" key="9">
    <source>
        <dbReference type="Proteomes" id="UP001150238"/>
    </source>
</evidence>
<keyword evidence="3 6" id="KW-0812">Transmembrane</keyword>
<dbReference type="GO" id="GO:0016020">
    <property type="term" value="C:membrane"/>
    <property type="evidence" value="ECO:0007669"/>
    <property type="project" value="UniProtKB-SubCell"/>
</dbReference>
<accession>A0A9W9A083</accession>
<feature type="transmembrane region" description="Helical" evidence="6">
    <location>
        <begin position="247"/>
        <end position="269"/>
    </location>
</feature>
<evidence type="ECO:0000256" key="4">
    <source>
        <dbReference type="ARBA" id="ARBA00022989"/>
    </source>
</evidence>
<proteinExistence type="predicted"/>
<keyword evidence="5 6" id="KW-0472">Membrane</keyword>
<dbReference type="PROSITE" id="PS50850">
    <property type="entry name" value="MFS"/>
    <property type="match status" value="1"/>
</dbReference>
<feature type="transmembrane region" description="Helical" evidence="6">
    <location>
        <begin position="147"/>
        <end position="171"/>
    </location>
</feature>
<keyword evidence="4 6" id="KW-1133">Transmembrane helix</keyword>
<feature type="transmembrane region" description="Helical" evidence="6">
    <location>
        <begin position="315"/>
        <end position="340"/>
    </location>
</feature>
<feature type="transmembrane region" description="Helical" evidence="6">
    <location>
        <begin position="59"/>
        <end position="75"/>
    </location>
</feature>
<feature type="transmembrane region" description="Helical" evidence="6">
    <location>
        <begin position="219"/>
        <end position="241"/>
    </location>
</feature>
<feature type="transmembrane region" description="Helical" evidence="6">
    <location>
        <begin position="21"/>
        <end position="47"/>
    </location>
</feature>
<dbReference type="InterPro" id="IPR036259">
    <property type="entry name" value="MFS_trans_sf"/>
</dbReference>
<feature type="transmembrane region" description="Helical" evidence="6">
    <location>
        <begin position="352"/>
        <end position="371"/>
    </location>
</feature>
<dbReference type="SUPFAM" id="SSF103473">
    <property type="entry name" value="MFS general substrate transporter"/>
    <property type="match status" value="1"/>
</dbReference>
<dbReference type="PANTHER" id="PTHR42718:SF9">
    <property type="entry name" value="MAJOR FACILITATOR SUPERFAMILY MULTIDRUG TRANSPORTER MFSC"/>
    <property type="match status" value="1"/>
</dbReference>
<dbReference type="PANTHER" id="PTHR42718">
    <property type="entry name" value="MAJOR FACILITATOR SUPERFAMILY MULTIDRUG TRANSPORTER MFSC"/>
    <property type="match status" value="1"/>
</dbReference>
<evidence type="ECO:0000256" key="3">
    <source>
        <dbReference type="ARBA" id="ARBA00022692"/>
    </source>
</evidence>
<evidence type="ECO:0000256" key="2">
    <source>
        <dbReference type="ARBA" id="ARBA00022448"/>
    </source>
</evidence>
<dbReference type="Proteomes" id="UP001150238">
    <property type="component" value="Unassembled WGS sequence"/>
</dbReference>
<name>A0A9W9A083_9AGAR</name>
<organism evidence="8 9">
    <name type="scientific">Lentinula lateritia</name>
    <dbReference type="NCBI Taxonomy" id="40482"/>
    <lineage>
        <taxon>Eukaryota</taxon>
        <taxon>Fungi</taxon>
        <taxon>Dikarya</taxon>
        <taxon>Basidiomycota</taxon>
        <taxon>Agaricomycotina</taxon>
        <taxon>Agaricomycetes</taxon>
        <taxon>Agaricomycetidae</taxon>
        <taxon>Agaricales</taxon>
        <taxon>Marasmiineae</taxon>
        <taxon>Omphalotaceae</taxon>
        <taxon>Lentinula</taxon>
    </lineage>
</organism>
<feature type="transmembrane region" description="Helical" evidence="6">
    <location>
        <begin position="112"/>
        <end position="135"/>
    </location>
</feature>
<dbReference type="InterPro" id="IPR020846">
    <property type="entry name" value="MFS_dom"/>
</dbReference>
<dbReference type="AlphaFoldDB" id="A0A9W9A083"/>
<dbReference type="Gene3D" id="1.20.1250.20">
    <property type="entry name" value="MFS general substrate transporter like domains"/>
    <property type="match status" value="2"/>
</dbReference>
<comment type="subcellular location">
    <subcellularLocation>
        <location evidence="1">Membrane</location>
        <topology evidence="1">Multi-pass membrane protein</topology>
    </subcellularLocation>
</comment>
<feature type="transmembrane region" description="Helical" evidence="6">
    <location>
        <begin position="281"/>
        <end position="303"/>
    </location>
</feature>
<comment type="caution">
    <text evidence="8">The sequence shown here is derived from an EMBL/GenBank/DDBJ whole genome shotgun (WGS) entry which is preliminary data.</text>
</comment>
<keyword evidence="2" id="KW-0813">Transport</keyword>
<feature type="transmembrane region" description="Helical" evidence="6">
    <location>
        <begin position="411"/>
        <end position="437"/>
    </location>
</feature>
<feature type="domain" description="Major facilitator superfamily (MFS) profile" evidence="7">
    <location>
        <begin position="22"/>
        <end position="481"/>
    </location>
</feature>
<reference evidence="8" key="1">
    <citation type="submission" date="2022-08" db="EMBL/GenBank/DDBJ databases">
        <authorList>
            <consortium name="DOE Joint Genome Institute"/>
            <person name="Min B."/>
            <person name="Riley R."/>
            <person name="Sierra-Patev S."/>
            <person name="Naranjo-Ortiz M."/>
            <person name="Looney B."/>
            <person name="Konkel Z."/>
            <person name="Slot J.C."/>
            <person name="Sakamoto Y."/>
            <person name="Steenwyk J.L."/>
            <person name="Rokas A."/>
            <person name="Carro J."/>
            <person name="Camarero S."/>
            <person name="Ferreira P."/>
            <person name="Molpeceres G."/>
            <person name="Ruiz-Duenas F.J."/>
            <person name="Serrano A."/>
            <person name="Henrissat B."/>
            <person name="Drula E."/>
            <person name="Hughes K.W."/>
            <person name="Mata J.L."/>
            <person name="Ishikawa N.K."/>
            <person name="Vargas-Isla R."/>
            <person name="Ushijima S."/>
            <person name="Smith C.A."/>
            <person name="Ahrendt S."/>
            <person name="Andreopoulos W."/>
            <person name="He G."/>
            <person name="Labutti K."/>
            <person name="Lipzen A."/>
            <person name="Ng V."/>
            <person name="Sandor L."/>
            <person name="Barry K."/>
            <person name="Martinez A.T."/>
            <person name="Xiao Y."/>
            <person name="Gibbons J.G."/>
            <person name="Terashima K."/>
            <person name="Hibbett D.S."/>
            <person name="Grigoriev I.V."/>
        </authorList>
    </citation>
    <scope>NUCLEOTIDE SEQUENCE</scope>
    <source>
        <strain evidence="8">Sp2 HRB7682 ss15</strain>
    </source>
</reference>
<evidence type="ECO:0000259" key="7">
    <source>
        <dbReference type="PROSITE" id="PS50850"/>
    </source>
</evidence>
<feature type="transmembrane region" description="Helical" evidence="6">
    <location>
        <begin position="377"/>
        <end position="399"/>
    </location>
</feature>
<feature type="transmembrane region" description="Helical" evidence="6">
    <location>
        <begin position="87"/>
        <end position="106"/>
    </location>
</feature>
<dbReference type="InterPro" id="IPR011701">
    <property type="entry name" value="MFS"/>
</dbReference>
<protein>
    <submittedName>
        <fullName evidence="8">MFS general substrate transporter</fullName>
    </submittedName>
</protein>
<evidence type="ECO:0000256" key="5">
    <source>
        <dbReference type="ARBA" id="ARBA00023136"/>
    </source>
</evidence>
<dbReference type="Pfam" id="PF07690">
    <property type="entry name" value="MFS_1"/>
    <property type="match status" value="1"/>
</dbReference>
<dbReference type="EMBL" id="JANVFS010000033">
    <property type="protein sequence ID" value="KAJ4469962.1"/>
    <property type="molecule type" value="Genomic_DNA"/>
</dbReference>
<reference evidence="8" key="2">
    <citation type="journal article" date="2023" name="Proc. Natl. Acad. Sci. U.S.A.">
        <title>A global phylogenomic analysis of the shiitake genus Lentinula.</title>
        <authorList>
            <person name="Sierra-Patev S."/>
            <person name="Min B."/>
            <person name="Naranjo-Ortiz M."/>
            <person name="Looney B."/>
            <person name="Konkel Z."/>
            <person name="Slot J.C."/>
            <person name="Sakamoto Y."/>
            <person name="Steenwyk J.L."/>
            <person name="Rokas A."/>
            <person name="Carro J."/>
            <person name="Camarero S."/>
            <person name="Ferreira P."/>
            <person name="Molpeceres G."/>
            <person name="Ruiz-Duenas F.J."/>
            <person name="Serrano A."/>
            <person name="Henrissat B."/>
            <person name="Drula E."/>
            <person name="Hughes K.W."/>
            <person name="Mata J.L."/>
            <person name="Ishikawa N.K."/>
            <person name="Vargas-Isla R."/>
            <person name="Ushijima S."/>
            <person name="Smith C.A."/>
            <person name="Donoghue J."/>
            <person name="Ahrendt S."/>
            <person name="Andreopoulos W."/>
            <person name="He G."/>
            <person name="LaButti K."/>
            <person name="Lipzen A."/>
            <person name="Ng V."/>
            <person name="Riley R."/>
            <person name="Sandor L."/>
            <person name="Barry K."/>
            <person name="Martinez A.T."/>
            <person name="Xiao Y."/>
            <person name="Gibbons J.G."/>
            <person name="Terashima K."/>
            <person name="Grigoriev I.V."/>
            <person name="Hibbett D."/>
        </authorList>
    </citation>
    <scope>NUCLEOTIDE SEQUENCE</scope>
    <source>
        <strain evidence="8">Sp2 HRB7682 ss15</strain>
    </source>
</reference>
<feature type="transmembrane region" description="Helical" evidence="6">
    <location>
        <begin position="457"/>
        <end position="476"/>
    </location>
</feature>
<sequence length="514" mass="55349">MSNSDEADIALAGFSPFHKMALLIVVCVGQFLDTFSNSALFSAIPPICVELGISNSNSVWLQSGYQLTFAGLLLMSGRLSDLYNPKWVFIAGGLSLGIFSLAGGFVRSEVPLIALRALMGIGAALTVPSALYLIVHMYPDPTSQSKAVGIFTMSGGLGNLLGLVIGALFVSFASWPWIFYFISILAISESVLVFIMCLNVKRSQMTATSHLKRLERLDVIGVTCFTASVILFIFAVTSGSIEGWGSARVIACLILSFVLLGIFSVYETYIPTWIAVIPPQTWTYTNLPILIATALLPYLWWGAVQSLYSWYWQEIFGWSAIITAVHFLPLGLSAVPAAGIATMLQQYFPLKWVLMIGSVLSIIGSLLFPFGNSHSRYWSFVFPGFIIGSGGMSIVYVTANVALFASTTPEVAGVVSAIFNAAIQLGCAAGIAIATSIQTSIQNRSGDPSSYEGRAAAFWFVLAVTATIGALIAVLMKNNLPAMGQREQSQKERALEILEEKQEQHSSSIITATI</sequence>
<feature type="transmembrane region" description="Helical" evidence="6">
    <location>
        <begin position="177"/>
        <end position="198"/>
    </location>
</feature>
<evidence type="ECO:0000256" key="6">
    <source>
        <dbReference type="SAM" id="Phobius"/>
    </source>
</evidence>